<feature type="region of interest" description="Disordered" evidence="1">
    <location>
        <begin position="70"/>
        <end position="101"/>
    </location>
</feature>
<reference evidence="2 3" key="1">
    <citation type="journal article" date="2013" name="Nat. Commun.">
        <title>The evolution and pathogenic mechanisms of the rice sheath blight pathogen.</title>
        <authorList>
            <person name="Zheng A."/>
            <person name="Lin R."/>
            <person name="Xu L."/>
            <person name="Qin P."/>
            <person name="Tang C."/>
            <person name="Ai P."/>
            <person name="Zhang D."/>
            <person name="Liu Y."/>
            <person name="Sun Z."/>
            <person name="Feng H."/>
            <person name="Wang Y."/>
            <person name="Chen Y."/>
            <person name="Liang X."/>
            <person name="Fu R."/>
            <person name="Li Q."/>
            <person name="Zhang J."/>
            <person name="Yu X."/>
            <person name="Xie Z."/>
            <person name="Ding L."/>
            <person name="Guan P."/>
            <person name="Tang J."/>
            <person name="Liang Y."/>
            <person name="Wang S."/>
            <person name="Deng Q."/>
            <person name="Li S."/>
            <person name="Zhu J."/>
            <person name="Wang L."/>
            <person name="Liu H."/>
            <person name="Li P."/>
        </authorList>
    </citation>
    <scope>NUCLEOTIDE SEQUENCE [LARGE SCALE GENOMIC DNA]</scope>
    <source>
        <strain evidence="3">AG-1 IA</strain>
    </source>
</reference>
<comment type="caution">
    <text evidence="2">The sequence shown here is derived from an EMBL/GenBank/DDBJ whole genome shotgun (WGS) entry which is preliminary data.</text>
</comment>
<evidence type="ECO:0000256" key="1">
    <source>
        <dbReference type="SAM" id="MobiDB-lite"/>
    </source>
</evidence>
<sequence length="546" mass="59160">MYQIAFHLDRCHPGGGARLSHSVQVHLMYITIYRRKQPNTLVLICVRELCQHETYSGKFRRLRRRRSDHGMVTDVGRGASGGSCGHESTGGSSARQSQTRSGGWKYRIRQGEFRVVSVVLTFVLGLADPEVYIVSMRGAAVARIPRPTLSTMNDYSSLFTSGLMLLCESTNTHSRHTVSEMSLDNTKNTASGLRSFLSLEMAESLRTFATNPASNSSSRAHSRKPSSERRARAGHSPAASPSKPTANAPKAPLSPASSRRRSLPQPKPAPLAELPVVPAAHTHGRSRSDSDASQALPTFAVVPAPKSDSALLNPLIVKEKPVGRKDHLVPSTLKLELSSAPTTPCSPFPTTPRSSHAISMFSPLTPSSADTPSFPMNGSISPDFWSIYAATLSPTTESALGLHHLGAPAAGPENIAPCNPPVVLKRARVRRNRHSAPSRNASVTANSMRSSQMSVSTSYRRTQRSGALAQLEGRIPRSEWMSDDEEGASSKLRGLSLMPSMTFHPESDKLCLPISRLSPYLSEDQNRSFIDLTDDAASLATRRRAS</sequence>
<dbReference type="HOGENOM" id="CLU_037050_0_0_1"/>
<feature type="compositionally biased region" description="Low complexity" evidence="1">
    <location>
        <begin position="447"/>
        <end position="460"/>
    </location>
</feature>
<feature type="compositionally biased region" description="Polar residues" evidence="1">
    <location>
        <begin position="437"/>
        <end position="446"/>
    </location>
</feature>
<dbReference type="AlphaFoldDB" id="L8X011"/>
<evidence type="ECO:0000313" key="2">
    <source>
        <dbReference type="EMBL" id="ELU43565.1"/>
    </source>
</evidence>
<keyword evidence="3" id="KW-1185">Reference proteome</keyword>
<dbReference type="OrthoDB" id="3244222at2759"/>
<dbReference type="EMBL" id="AFRT01000526">
    <property type="protein sequence ID" value="ELU43565.1"/>
    <property type="molecule type" value="Genomic_DNA"/>
</dbReference>
<protein>
    <submittedName>
        <fullName evidence="2">Uncharacterized protein</fullName>
    </submittedName>
</protein>
<name>L8X011_THACA</name>
<evidence type="ECO:0000313" key="3">
    <source>
        <dbReference type="Proteomes" id="UP000011668"/>
    </source>
</evidence>
<feature type="compositionally biased region" description="Polar residues" evidence="1">
    <location>
        <begin position="89"/>
        <end position="101"/>
    </location>
</feature>
<gene>
    <name evidence="2" type="ORF">AG1IA_02382</name>
</gene>
<feature type="region of interest" description="Disordered" evidence="1">
    <location>
        <begin position="430"/>
        <end position="465"/>
    </location>
</feature>
<feature type="region of interest" description="Disordered" evidence="1">
    <location>
        <begin position="208"/>
        <end position="276"/>
    </location>
</feature>
<organism evidence="2 3">
    <name type="scientific">Thanatephorus cucumeris (strain AG1-IA)</name>
    <name type="common">Rice sheath blight fungus</name>
    <name type="synonym">Rhizoctonia solani</name>
    <dbReference type="NCBI Taxonomy" id="983506"/>
    <lineage>
        <taxon>Eukaryota</taxon>
        <taxon>Fungi</taxon>
        <taxon>Dikarya</taxon>
        <taxon>Basidiomycota</taxon>
        <taxon>Agaricomycotina</taxon>
        <taxon>Agaricomycetes</taxon>
        <taxon>Cantharellales</taxon>
        <taxon>Ceratobasidiaceae</taxon>
        <taxon>Rhizoctonia</taxon>
        <taxon>Rhizoctonia solani AG-1</taxon>
    </lineage>
</organism>
<accession>L8X011</accession>
<dbReference type="Proteomes" id="UP000011668">
    <property type="component" value="Unassembled WGS sequence"/>
</dbReference>
<feature type="compositionally biased region" description="Low complexity" evidence="1">
    <location>
        <begin position="246"/>
        <end position="257"/>
    </location>
</feature>
<proteinExistence type="predicted"/>